<keyword evidence="3" id="KW-1185">Reference proteome</keyword>
<sequence length="279" mass="29652">MVTVVFGARGNVARHVAAGLAARGEQVRPTSRAADAESPVPGTAMVAADLERPETLPAALDGAERVFLYAKPDGIDGFVAAAQAAGVRHVVLLSSGAVLSDASDHNPIGRMHSAVESALVESGIEWTFLRPGMFATNALWWWQHCIRTQGVAYATDPESRTAPVHEKDLAALAVTALTEPGHHGRAYPVWGVEALTLRQQVDRIAEAIGREIAFEAVTADEARARLSETMPAYGIEPVLAGWAAGTTHPPDVSAIVEEVTGQPGRSFTQWAIDHADDFR</sequence>
<dbReference type="InterPro" id="IPR016040">
    <property type="entry name" value="NAD(P)-bd_dom"/>
</dbReference>
<comment type="caution">
    <text evidence="2">The sequence shown here is derived from an EMBL/GenBank/DDBJ whole genome shotgun (WGS) entry which is preliminary data.</text>
</comment>
<dbReference type="PANTHER" id="PTHR43162:SF1">
    <property type="entry name" value="PRESTALK A DIFFERENTIATION PROTEIN A"/>
    <property type="match status" value="1"/>
</dbReference>
<dbReference type="SUPFAM" id="SSF51735">
    <property type="entry name" value="NAD(P)-binding Rossmann-fold domains"/>
    <property type="match status" value="1"/>
</dbReference>
<dbReference type="EMBL" id="JAAXOO010000009">
    <property type="protein sequence ID" value="NKY37679.1"/>
    <property type="molecule type" value="Genomic_DNA"/>
</dbReference>
<dbReference type="RefSeq" id="WP_068049461.1">
    <property type="nucleotide sequence ID" value="NZ_JAAXOO010000009.1"/>
</dbReference>
<evidence type="ECO:0000313" key="3">
    <source>
        <dbReference type="Proteomes" id="UP000565715"/>
    </source>
</evidence>
<dbReference type="Pfam" id="PF13460">
    <property type="entry name" value="NAD_binding_10"/>
    <property type="match status" value="1"/>
</dbReference>
<dbReference type="InterPro" id="IPR051604">
    <property type="entry name" value="Ergot_Alk_Oxidoreductase"/>
</dbReference>
<proteinExistence type="predicted"/>
<name>A0A846XRA9_9NOCA</name>
<evidence type="ECO:0000313" key="2">
    <source>
        <dbReference type="EMBL" id="NKY37679.1"/>
    </source>
</evidence>
<dbReference type="Gene3D" id="3.40.50.720">
    <property type="entry name" value="NAD(P)-binding Rossmann-like Domain"/>
    <property type="match status" value="1"/>
</dbReference>
<dbReference type="Proteomes" id="UP000565715">
    <property type="component" value="Unassembled WGS sequence"/>
</dbReference>
<protein>
    <submittedName>
        <fullName evidence="2">NAD(P)H-binding protein</fullName>
    </submittedName>
</protein>
<evidence type="ECO:0000259" key="1">
    <source>
        <dbReference type="Pfam" id="PF13460"/>
    </source>
</evidence>
<reference evidence="2 3" key="1">
    <citation type="submission" date="2020-04" db="EMBL/GenBank/DDBJ databases">
        <title>MicrobeNet Type strains.</title>
        <authorList>
            <person name="Nicholson A.C."/>
        </authorList>
    </citation>
    <scope>NUCLEOTIDE SEQUENCE [LARGE SCALE GENOMIC DNA]</scope>
    <source>
        <strain evidence="2 3">DSM 45078</strain>
    </source>
</reference>
<dbReference type="PANTHER" id="PTHR43162">
    <property type="match status" value="1"/>
</dbReference>
<feature type="domain" description="NAD(P)-binding" evidence="1">
    <location>
        <begin position="7"/>
        <end position="180"/>
    </location>
</feature>
<dbReference type="InterPro" id="IPR036291">
    <property type="entry name" value="NAD(P)-bd_dom_sf"/>
</dbReference>
<accession>A0A846XRA9</accession>
<gene>
    <name evidence="2" type="ORF">HGA13_32115</name>
</gene>
<dbReference type="AlphaFoldDB" id="A0A846XRA9"/>
<organism evidence="2 3">
    <name type="scientific">Nocardia speluncae</name>
    <dbReference type="NCBI Taxonomy" id="419477"/>
    <lineage>
        <taxon>Bacteria</taxon>
        <taxon>Bacillati</taxon>
        <taxon>Actinomycetota</taxon>
        <taxon>Actinomycetes</taxon>
        <taxon>Mycobacteriales</taxon>
        <taxon>Nocardiaceae</taxon>
        <taxon>Nocardia</taxon>
    </lineage>
</organism>